<feature type="compositionally biased region" description="Polar residues" evidence="1">
    <location>
        <begin position="236"/>
        <end position="246"/>
    </location>
</feature>
<dbReference type="SUPFAM" id="SSF54001">
    <property type="entry name" value="Cysteine proteinases"/>
    <property type="match status" value="1"/>
</dbReference>
<feature type="compositionally biased region" description="Polar residues" evidence="1">
    <location>
        <begin position="47"/>
        <end position="64"/>
    </location>
</feature>
<reference evidence="3 4" key="1">
    <citation type="submission" date="2016-11" db="EMBL/GenBank/DDBJ databases">
        <title>Draft Genome Assembly of Colletotrichum chlorophyti a pathogen of herbaceous plants.</title>
        <authorList>
            <person name="Gan P."/>
            <person name="Narusaka M."/>
            <person name="Tsushima A."/>
            <person name="Narusaka Y."/>
            <person name="Takano Y."/>
            <person name="Shirasu K."/>
        </authorList>
    </citation>
    <scope>NUCLEOTIDE SEQUENCE [LARGE SCALE GENOMIC DNA]</scope>
    <source>
        <strain evidence="3 4">NTL11</strain>
    </source>
</reference>
<evidence type="ECO:0000313" key="3">
    <source>
        <dbReference type="EMBL" id="OLN97335.1"/>
    </source>
</evidence>
<accession>A0A1Q8S7C7</accession>
<dbReference type="InterPro" id="IPR038765">
    <property type="entry name" value="Papain-like_cys_pep_sf"/>
</dbReference>
<gene>
    <name evidence="3" type="ORF">CCHL11_01078</name>
</gene>
<dbReference type="PANTHER" id="PTHR46333:SF5">
    <property type="entry name" value="TRANSGLUTAMINASE-LIKE DOMAIN-CONTAINING PROTEIN"/>
    <property type="match status" value="1"/>
</dbReference>
<dbReference type="EMBL" id="MPGH01000008">
    <property type="protein sequence ID" value="OLN97335.1"/>
    <property type="molecule type" value="Genomic_DNA"/>
</dbReference>
<dbReference type="AlphaFoldDB" id="A0A1Q8S7C7"/>
<dbReference type="GO" id="GO:0005737">
    <property type="term" value="C:cytoplasm"/>
    <property type="evidence" value="ECO:0007669"/>
    <property type="project" value="TreeGrafter"/>
</dbReference>
<dbReference type="InterPro" id="IPR052557">
    <property type="entry name" value="CAP/Cytokinesis_protein"/>
</dbReference>
<organism evidence="3 4">
    <name type="scientific">Colletotrichum chlorophyti</name>
    <dbReference type="NCBI Taxonomy" id="708187"/>
    <lineage>
        <taxon>Eukaryota</taxon>
        <taxon>Fungi</taxon>
        <taxon>Dikarya</taxon>
        <taxon>Ascomycota</taxon>
        <taxon>Pezizomycotina</taxon>
        <taxon>Sordariomycetes</taxon>
        <taxon>Hypocreomycetidae</taxon>
        <taxon>Glomerellales</taxon>
        <taxon>Glomerellaceae</taxon>
        <taxon>Colletotrichum</taxon>
    </lineage>
</organism>
<feature type="domain" description="Transglutaminase-like" evidence="2">
    <location>
        <begin position="407"/>
        <end position="481"/>
    </location>
</feature>
<sequence>MADVEEPKFNTLAERIAALNQQKNFQAPETKPKRPPPPPPPNRPAARSQTLPVAQTNGHPTPQKSPVVPPRPTRNAPAKATPPPLPRRTTDSSQVATSTSPASNDRIAPPPLPSRSATQQISPALPPRRPSTQQLEVRRNSNASEISNLSSLSLNHTVSSATSFNSVDGPTRKLPPAFDQANLPPLPPTRREREAQAKESAAQQPPQPKHALVSVKSLPAVRQVEPPQRPSLPPRLTSNSTNQQVQKPAFEEEAPAKPRRLPPPPISYVKSQPAAKTDNSQEYQKTDQSSLPVRLTNDDAGDDTPPPIPLSSRPSVAQIEAVSSKARPNDCLSCRDFSGPDGVAAQYPRHTVPRNDPVGYLAHVLCSPFPSQTNKARAIFTWFYHNIAYDCAAFFGNNVRGQKGAETILTGKAVCSGYAETYKEIANRAGLECIVISGHGKGYGYTALKKGERPPPKGKDTHAWNAVRIEGGEWKLLDACWGSGHVSDVTKEFTAAFTPHEFTRRNDIFGLTHYPSDSRHFFRPDGRVPSWEEYYIGPVHGEKPVMYCHAHEEGVWEHSISPKELHIPVYSDQIVRFQFSKMCEHWKSEIHGQGKPPLLLLSIQGRDGRKEDMIPIETDGYWHWVDVNAIDLGAPGQSVSVAMITTIDGKDARGVSAKEYLSKKGRCGMSWTYLMKWELI</sequence>
<dbReference type="PANTHER" id="PTHR46333">
    <property type="entry name" value="CYTOKINESIS PROTEIN 3"/>
    <property type="match status" value="1"/>
</dbReference>
<dbReference type="Proteomes" id="UP000186583">
    <property type="component" value="Unassembled WGS sequence"/>
</dbReference>
<evidence type="ECO:0000256" key="1">
    <source>
        <dbReference type="SAM" id="MobiDB-lite"/>
    </source>
</evidence>
<keyword evidence="4" id="KW-1185">Reference proteome</keyword>
<feature type="compositionally biased region" description="Polar residues" evidence="1">
    <location>
        <begin position="91"/>
        <end position="103"/>
    </location>
</feature>
<name>A0A1Q8S7C7_9PEZI</name>
<dbReference type="STRING" id="708187.A0A1Q8S7C7"/>
<dbReference type="SMART" id="SM00460">
    <property type="entry name" value="TGc"/>
    <property type="match status" value="1"/>
</dbReference>
<comment type="caution">
    <text evidence="3">The sequence shown here is derived from an EMBL/GenBank/DDBJ whole genome shotgun (WGS) entry which is preliminary data.</text>
</comment>
<evidence type="ECO:0000259" key="2">
    <source>
        <dbReference type="SMART" id="SM00460"/>
    </source>
</evidence>
<dbReference type="Gene3D" id="3.10.620.30">
    <property type="match status" value="1"/>
</dbReference>
<proteinExistence type="predicted"/>
<feature type="compositionally biased region" description="Polar residues" evidence="1">
    <location>
        <begin position="277"/>
        <end position="291"/>
    </location>
</feature>
<dbReference type="Pfam" id="PF01841">
    <property type="entry name" value="Transglut_core"/>
    <property type="match status" value="1"/>
</dbReference>
<feature type="region of interest" description="Disordered" evidence="1">
    <location>
        <begin position="1"/>
        <end position="316"/>
    </location>
</feature>
<evidence type="ECO:0000313" key="4">
    <source>
        <dbReference type="Proteomes" id="UP000186583"/>
    </source>
</evidence>
<dbReference type="InterPro" id="IPR002931">
    <property type="entry name" value="Transglutaminase-like"/>
</dbReference>
<dbReference type="OrthoDB" id="6129702at2759"/>
<protein>
    <submittedName>
        <fullName evidence="3">Kyphoscoliosis peptidase</fullName>
    </submittedName>
</protein>
<feature type="compositionally biased region" description="Low complexity" evidence="1">
    <location>
        <begin position="140"/>
        <end position="160"/>
    </location>
</feature>